<evidence type="ECO:0000313" key="3">
    <source>
        <dbReference type="Proteomes" id="UP000267517"/>
    </source>
</evidence>
<organism evidence="2 3">
    <name type="scientific">Prevotella melaninogenica</name>
    <dbReference type="NCBI Taxonomy" id="28132"/>
    <lineage>
        <taxon>Bacteria</taxon>
        <taxon>Pseudomonadati</taxon>
        <taxon>Bacteroidota</taxon>
        <taxon>Bacteroidia</taxon>
        <taxon>Bacteroidales</taxon>
        <taxon>Prevotellaceae</taxon>
        <taxon>Prevotella</taxon>
    </lineage>
</organism>
<feature type="transmembrane region" description="Helical" evidence="1">
    <location>
        <begin position="119"/>
        <end position="142"/>
    </location>
</feature>
<dbReference type="AlphaFoldDB" id="A0A250KGC6"/>
<sequence length="144" mass="16174">MIAFTIIILICILALGVSLLVSHWNNGAKSGEAVKIETLYKKNWLSFFWISLRVLAFALVTAFLFLTLYASFAGDDAGECCFWIMIFVVGSWFISIPLIIIYFCSLVQAIRHRDNTNKVFLVFHCFNALQLLCVVILGSLPISS</sequence>
<dbReference type="OrthoDB" id="1071598at2"/>
<keyword evidence="1" id="KW-0472">Membrane</keyword>
<feature type="transmembrane region" description="Helical" evidence="1">
    <location>
        <begin position="6"/>
        <end position="24"/>
    </location>
</feature>
<gene>
    <name evidence="2" type="ORF">PMEL1_00585</name>
</gene>
<reference evidence="2 3" key="1">
    <citation type="submission" date="2017-05" db="EMBL/GenBank/DDBJ databases">
        <title>whole genome sequence of Prevotella melaninogenica GAI 07411.</title>
        <authorList>
            <person name="Kondo Y."/>
            <person name="Hoshino T."/>
        </authorList>
    </citation>
    <scope>NUCLEOTIDE SEQUENCE [LARGE SCALE GENOMIC DNA]</scope>
    <source>
        <strain evidence="2 3">GAI 07411</strain>
    </source>
</reference>
<dbReference type="RefSeq" id="WP_120173882.1">
    <property type="nucleotide sequence ID" value="NZ_AP018049.1"/>
</dbReference>
<protein>
    <submittedName>
        <fullName evidence="2">Uncharacterized protein</fullName>
    </submittedName>
</protein>
<name>A0A250KGC6_9BACT</name>
<dbReference type="Proteomes" id="UP000267517">
    <property type="component" value="Chromosome I"/>
</dbReference>
<keyword evidence="1" id="KW-1133">Transmembrane helix</keyword>
<dbReference type="EMBL" id="AP018049">
    <property type="protein sequence ID" value="BBA28681.1"/>
    <property type="molecule type" value="Genomic_DNA"/>
</dbReference>
<evidence type="ECO:0000313" key="2">
    <source>
        <dbReference type="EMBL" id="BBA28681.1"/>
    </source>
</evidence>
<feature type="transmembrane region" description="Helical" evidence="1">
    <location>
        <begin position="45"/>
        <end position="70"/>
    </location>
</feature>
<feature type="transmembrane region" description="Helical" evidence="1">
    <location>
        <begin position="82"/>
        <end position="107"/>
    </location>
</feature>
<evidence type="ECO:0000256" key="1">
    <source>
        <dbReference type="SAM" id="Phobius"/>
    </source>
</evidence>
<proteinExistence type="predicted"/>
<accession>A0A250KGC6</accession>
<keyword evidence="1" id="KW-0812">Transmembrane</keyword>